<feature type="region of interest" description="Disordered" evidence="1">
    <location>
        <begin position="1"/>
        <end position="35"/>
    </location>
</feature>
<sequence length="55" mass="6356">MNRPLPGTLNTLNFQDNLSGRSKSGSKIGTRKNSESSLMRRLFLLRFWDRLFIQG</sequence>
<proteinExistence type="predicted"/>
<accession>A0A0E2BC92</accession>
<dbReference type="EMBL" id="AHON02000059">
    <property type="protein sequence ID" value="EKO32982.1"/>
    <property type="molecule type" value="Genomic_DNA"/>
</dbReference>
<dbReference type="Proteomes" id="UP000006329">
    <property type="component" value="Unassembled WGS sequence"/>
</dbReference>
<gene>
    <name evidence="2" type="ORF">LEP1GSC179_3720</name>
</gene>
<feature type="compositionally biased region" description="Polar residues" evidence="1">
    <location>
        <begin position="8"/>
        <end position="27"/>
    </location>
</feature>
<evidence type="ECO:0000313" key="2">
    <source>
        <dbReference type="EMBL" id="EKO32982.1"/>
    </source>
</evidence>
<dbReference type="AlphaFoldDB" id="A0A0E2BC92"/>
<protein>
    <submittedName>
        <fullName evidence="2">Uncharacterized protein</fullName>
    </submittedName>
</protein>
<organism evidence="2 3">
    <name type="scientific">Leptospira santarosai str. MOR084</name>
    <dbReference type="NCBI Taxonomy" id="1049984"/>
    <lineage>
        <taxon>Bacteria</taxon>
        <taxon>Pseudomonadati</taxon>
        <taxon>Spirochaetota</taxon>
        <taxon>Spirochaetia</taxon>
        <taxon>Leptospirales</taxon>
        <taxon>Leptospiraceae</taxon>
        <taxon>Leptospira</taxon>
    </lineage>
</organism>
<evidence type="ECO:0000256" key="1">
    <source>
        <dbReference type="SAM" id="MobiDB-lite"/>
    </source>
</evidence>
<name>A0A0E2BC92_9LEPT</name>
<evidence type="ECO:0000313" key="3">
    <source>
        <dbReference type="Proteomes" id="UP000006329"/>
    </source>
</evidence>
<comment type="caution">
    <text evidence="2">The sequence shown here is derived from an EMBL/GenBank/DDBJ whole genome shotgun (WGS) entry which is preliminary data.</text>
</comment>
<reference evidence="2" key="1">
    <citation type="submission" date="2012-10" db="EMBL/GenBank/DDBJ databases">
        <authorList>
            <person name="Harkins D.M."/>
            <person name="Durkin A.S."/>
            <person name="Brinkac L.M."/>
            <person name="Haft D.H."/>
            <person name="Selengut J.D."/>
            <person name="Sanka R."/>
            <person name="DePew J."/>
            <person name="Purushe J."/>
            <person name="Matthias M.A."/>
            <person name="Vinetz J.M."/>
            <person name="Sutton G.G."/>
            <person name="Nierman W.C."/>
            <person name="Fouts D.E."/>
        </authorList>
    </citation>
    <scope>NUCLEOTIDE SEQUENCE [LARGE SCALE GENOMIC DNA]</scope>
    <source>
        <strain evidence="2">MOR084</strain>
    </source>
</reference>
<keyword evidence="3" id="KW-1185">Reference proteome</keyword>